<proteinExistence type="predicted"/>
<comment type="caution">
    <text evidence="2">The sequence shown here is derived from an EMBL/GenBank/DDBJ whole genome shotgun (WGS) entry which is preliminary data.</text>
</comment>
<feature type="region of interest" description="Disordered" evidence="1">
    <location>
        <begin position="1"/>
        <end position="38"/>
    </location>
</feature>
<dbReference type="Proteomes" id="UP000248333">
    <property type="component" value="Unassembled WGS sequence"/>
</dbReference>
<reference evidence="2 3" key="1">
    <citation type="submission" date="2018-03" db="EMBL/GenBank/DDBJ databases">
        <title>Bioinformatic expansion and discovery of thiopeptide antibiotics.</title>
        <authorList>
            <person name="Schwalen C.J."/>
            <person name="Hudson G.A."/>
            <person name="Mitchell D.A."/>
        </authorList>
    </citation>
    <scope>NUCLEOTIDE SEQUENCE [LARGE SCALE GENOMIC DNA]</scope>
    <source>
        <strain evidence="2 3">NRRL 8041</strain>
    </source>
</reference>
<evidence type="ECO:0000256" key="1">
    <source>
        <dbReference type="SAM" id="MobiDB-lite"/>
    </source>
</evidence>
<evidence type="ECO:0000313" key="3">
    <source>
        <dbReference type="Proteomes" id="UP000248333"/>
    </source>
</evidence>
<feature type="compositionally biased region" description="Basic residues" evidence="1">
    <location>
        <begin position="1"/>
        <end position="12"/>
    </location>
</feature>
<evidence type="ECO:0000313" key="2">
    <source>
        <dbReference type="EMBL" id="PYC66710.1"/>
    </source>
</evidence>
<organism evidence="2 3">
    <name type="scientific">Micromonospora arborensis</name>
    <dbReference type="NCBI Taxonomy" id="2116518"/>
    <lineage>
        <taxon>Bacteria</taxon>
        <taxon>Bacillati</taxon>
        <taxon>Actinomycetota</taxon>
        <taxon>Actinomycetes</taxon>
        <taxon>Micromonosporales</taxon>
        <taxon>Micromonosporaceae</taxon>
        <taxon>Micromonospora</taxon>
    </lineage>
</organism>
<dbReference type="AlphaFoldDB" id="A0A318NFT5"/>
<protein>
    <submittedName>
        <fullName evidence="2">Uncharacterized protein</fullName>
    </submittedName>
</protein>
<sequence>MVRQRPVGRVRGRPLLLHPDVVDRRGAEQPPDGPHRGDEVLSMVTLLPEVRATHSGVEIRPVVDHG</sequence>
<name>A0A318NFT5_9ACTN</name>
<gene>
    <name evidence="2" type="ORF">C7C45_24055</name>
</gene>
<keyword evidence="3" id="KW-1185">Reference proteome</keyword>
<dbReference type="EMBL" id="PYBV01000031">
    <property type="protein sequence ID" value="PYC66710.1"/>
    <property type="molecule type" value="Genomic_DNA"/>
</dbReference>
<feature type="compositionally biased region" description="Basic and acidic residues" evidence="1">
    <location>
        <begin position="20"/>
        <end position="38"/>
    </location>
</feature>
<accession>A0A318NFT5</accession>